<accession>A0A1I0ZG87</accession>
<feature type="active site" description="Proton donor/acceptor" evidence="8">
    <location>
        <position position="72"/>
    </location>
</feature>
<dbReference type="HAMAP" id="MF_00258">
    <property type="entry name" value="Glu_racemase"/>
    <property type="match status" value="1"/>
</dbReference>
<dbReference type="GO" id="GO:0008881">
    <property type="term" value="F:glutamate racemase activity"/>
    <property type="evidence" value="ECO:0007669"/>
    <property type="project" value="UniProtKB-UniRule"/>
</dbReference>
<dbReference type="FunFam" id="3.40.50.1860:FF:000002">
    <property type="entry name" value="Glutamate racemase"/>
    <property type="match status" value="1"/>
</dbReference>
<evidence type="ECO:0000256" key="6">
    <source>
        <dbReference type="ARBA" id="ARBA00023316"/>
    </source>
</evidence>
<evidence type="ECO:0000256" key="8">
    <source>
        <dbReference type="HAMAP-Rule" id="MF_00258"/>
    </source>
</evidence>
<feature type="active site" description="Proton donor/acceptor" evidence="8">
    <location>
        <position position="184"/>
    </location>
</feature>
<dbReference type="InterPro" id="IPR015942">
    <property type="entry name" value="Asp/Glu/hydantoin_racemase"/>
</dbReference>
<dbReference type="GO" id="GO:0008360">
    <property type="term" value="P:regulation of cell shape"/>
    <property type="evidence" value="ECO:0007669"/>
    <property type="project" value="UniProtKB-KW"/>
</dbReference>
<dbReference type="NCBIfam" id="TIGR00067">
    <property type="entry name" value="glut_race"/>
    <property type="match status" value="1"/>
</dbReference>
<dbReference type="GO" id="GO:0042802">
    <property type="term" value="F:identical protein binding"/>
    <property type="evidence" value="ECO:0007669"/>
    <property type="project" value="UniProtKB-ARBA"/>
</dbReference>
<evidence type="ECO:0000256" key="1">
    <source>
        <dbReference type="ARBA" id="ARBA00001602"/>
    </source>
</evidence>
<dbReference type="GO" id="GO:0071555">
    <property type="term" value="P:cell wall organization"/>
    <property type="evidence" value="ECO:0007669"/>
    <property type="project" value="UniProtKB-KW"/>
</dbReference>
<evidence type="ECO:0000256" key="7">
    <source>
        <dbReference type="ARBA" id="ARBA00070053"/>
    </source>
</evidence>
<feature type="binding site" evidence="8">
    <location>
        <begin position="41"/>
        <end position="42"/>
    </location>
    <ligand>
        <name>substrate</name>
    </ligand>
</feature>
<dbReference type="OrthoDB" id="9801055at2"/>
<dbReference type="InterPro" id="IPR018187">
    <property type="entry name" value="Asp/Glu_racemase_AS_1"/>
</dbReference>
<dbReference type="PROSITE" id="PS00924">
    <property type="entry name" value="ASP_GLU_RACEMASE_2"/>
    <property type="match status" value="1"/>
</dbReference>
<feature type="binding site" evidence="8">
    <location>
        <begin position="9"/>
        <end position="10"/>
    </location>
    <ligand>
        <name>substrate</name>
    </ligand>
</feature>
<dbReference type="PANTHER" id="PTHR21198:SF2">
    <property type="entry name" value="GLUTAMATE RACEMASE"/>
    <property type="match status" value="1"/>
</dbReference>
<dbReference type="RefSeq" id="WP_090239075.1">
    <property type="nucleotide sequence ID" value="NZ_FOJW01000011.1"/>
</dbReference>
<dbReference type="PROSITE" id="PS00923">
    <property type="entry name" value="ASP_GLU_RACEMASE_1"/>
    <property type="match status" value="1"/>
</dbReference>
<feature type="binding site" evidence="8">
    <location>
        <begin position="73"/>
        <end position="74"/>
    </location>
    <ligand>
        <name>substrate</name>
    </ligand>
</feature>
<evidence type="ECO:0000256" key="4">
    <source>
        <dbReference type="ARBA" id="ARBA00022984"/>
    </source>
</evidence>
<evidence type="ECO:0000313" key="9">
    <source>
        <dbReference type="EMBL" id="SFB24136.1"/>
    </source>
</evidence>
<comment type="similarity">
    <text evidence="8">Belongs to the aspartate/glutamate racemases family.</text>
</comment>
<dbReference type="STRING" id="237679.SAMN04488072_11116"/>
<keyword evidence="4 8" id="KW-0573">Peptidoglycan synthesis</keyword>
<comment type="function">
    <text evidence="8">Provides the (R)-glutamate required for cell wall biosynthesis.</text>
</comment>
<reference evidence="9 10" key="1">
    <citation type="submission" date="2016-10" db="EMBL/GenBank/DDBJ databases">
        <authorList>
            <person name="de Groot N.N."/>
        </authorList>
    </citation>
    <scope>NUCLEOTIDE SEQUENCE [LARGE SCALE GENOMIC DNA]</scope>
    <source>
        <strain evidence="9 10">CGMCC 1.3702</strain>
    </source>
</reference>
<dbReference type="Gene3D" id="3.40.50.1860">
    <property type="match status" value="2"/>
</dbReference>
<dbReference type="InterPro" id="IPR033134">
    <property type="entry name" value="Asp/Glu_racemase_AS_2"/>
</dbReference>
<comment type="pathway">
    <text evidence="8">Cell wall biogenesis; peptidoglycan biosynthesis.</text>
</comment>
<dbReference type="InterPro" id="IPR004391">
    <property type="entry name" value="Glu_race"/>
</dbReference>
<dbReference type="NCBIfam" id="NF002035">
    <property type="entry name" value="PRK00865.1-3"/>
    <property type="match status" value="1"/>
</dbReference>
<keyword evidence="5 8" id="KW-0413">Isomerase</keyword>
<organism evidence="9 10">
    <name type="scientific">Lentibacillus halodurans</name>
    <dbReference type="NCBI Taxonomy" id="237679"/>
    <lineage>
        <taxon>Bacteria</taxon>
        <taxon>Bacillati</taxon>
        <taxon>Bacillota</taxon>
        <taxon>Bacilli</taxon>
        <taxon>Bacillales</taxon>
        <taxon>Bacillaceae</taxon>
        <taxon>Lentibacillus</taxon>
    </lineage>
</organism>
<comment type="catalytic activity">
    <reaction evidence="1 8">
        <text>L-glutamate = D-glutamate</text>
        <dbReference type="Rhea" id="RHEA:12813"/>
        <dbReference type="ChEBI" id="CHEBI:29985"/>
        <dbReference type="ChEBI" id="CHEBI:29986"/>
        <dbReference type="EC" id="5.1.1.3"/>
    </reaction>
</comment>
<sequence>MSQAIGVIDSGVGGLTVAHELMRQLPGESLIYLGDTLRCPYGPRSRDEVRMFTWEMVEFLLHKDIKMLVIACNTATAFTLNELQKRLQIPVIGVIKPGARAAIKVTKNSRIGVIGTDGTIRSNAYTMALKSINANIHVNALACPLFVPMVEQGLLSGEKADEIVEKSLEPIKEKNHIDTLILGCTHYPLIKGTIQKIIGHQVSVISSSEETAREASTILEFHDQLNNGMTSPTHQFYTTGEMGVFAQITEGIFKESTDHFQSVTIEQAVI</sequence>
<keyword evidence="10" id="KW-1185">Reference proteome</keyword>
<keyword evidence="3 8" id="KW-0133">Cell shape</keyword>
<keyword evidence="6 8" id="KW-0961">Cell wall biogenesis/degradation</keyword>
<evidence type="ECO:0000256" key="5">
    <source>
        <dbReference type="ARBA" id="ARBA00023235"/>
    </source>
</evidence>
<dbReference type="EC" id="5.1.1.3" evidence="2 8"/>
<evidence type="ECO:0000313" key="10">
    <source>
        <dbReference type="Proteomes" id="UP000198642"/>
    </source>
</evidence>
<dbReference type="GO" id="GO:0009252">
    <property type="term" value="P:peptidoglycan biosynthetic process"/>
    <property type="evidence" value="ECO:0007669"/>
    <property type="project" value="UniProtKB-UniRule"/>
</dbReference>
<dbReference type="AlphaFoldDB" id="A0A1I0ZG87"/>
<dbReference type="SUPFAM" id="SSF53681">
    <property type="entry name" value="Aspartate/glutamate racemase"/>
    <property type="match status" value="2"/>
</dbReference>
<name>A0A1I0ZG87_9BACI</name>
<dbReference type="InterPro" id="IPR001920">
    <property type="entry name" value="Asp/Glu_race"/>
</dbReference>
<feature type="binding site" evidence="8">
    <location>
        <begin position="185"/>
        <end position="186"/>
    </location>
    <ligand>
        <name>substrate</name>
    </ligand>
</feature>
<proteinExistence type="inferred from homology"/>
<protein>
    <recommendedName>
        <fullName evidence="7 8">Glutamate racemase</fullName>
        <ecNumber evidence="2 8">5.1.1.3</ecNumber>
    </recommendedName>
</protein>
<gene>
    <name evidence="8" type="primary">murI</name>
    <name evidence="9" type="ORF">SAMN04488072_11116</name>
</gene>
<dbReference type="Proteomes" id="UP000198642">
    <property type="component" value="Unassembled WGS sequence"/>
</dbReference>
<dbReference type="PANTHER" id="PTHR21198">
    <property type="entry name" value="GLUTAMATE RACEMASE"/>
    <property type="match status" value="1"/>
</dbReference>
<dbReference type="Pfam" id="PF01177">
    <property type="entry name" value="Asp_Glu_race"/>
    <property type="match status" value="1"/>
</dbReference>
<dbReference type="EMBL" id="FOJW01000011">
    <property type="protein sequence ID" value="SFB24136.1"/>
    <property type="molecule type" value="Genomic_DNA"/>
</dbReference>
<evidence type="ECO:0000256" key="2">
    <source>
        <dbReference type="ARBA" id="ARBA00013090"/>
    </source>
</evidence>
<dbReference type="UniPathway" id="UPA00219"/>
<evidence type="ECO:0000256" key="3">
    <source>
        <dbReference type="ARBA" id="ARBA00022960"/>
    </source>
</evidence>